<dbReference type="STRING" id="1379903.ATO8_10593"/>
<evidence type="ECO:0000313" key="3">
    <source>
        <dbReference type="Proteomes" id="UP000019063"/>
    </source>
</evidence>
<reference evidence="2 3" key="1">
    <citation type="journal article" date="2014" name="Antonie Van Leeuwenhoek">
        <title>Roseivivax atlanticus sp. nov., isolated from surface seawater of the Atlantic Ocean.</title>
        <authorList>
            <person name="Li G."/>
            <person name="Lai Q."/>
            <person name="Liu X."/>
            <person name="Sun F."/>
            <person name="Shao Z."/>
        </authorList>
    </citation>
    <scope>NUCLEOTIDE SEQUENCE [LARGE SCALE GENOMIC DNA]</scope>
    <source>
        <strain evidence="2 3">22II-s10s</strain>
    </source>
</reference>
<proteinExistence type="predicted"/>
<dbReference type="EMBL" id="AQQW01000005">
    <property type="protein sequence ID" value="ETW12986.1"/>
    <property type="molecule type" value="Genomic_DNA"/>
</dbReference>
<dbReference type="RefSeq" id="WP_043844435.1">
    <property type="nucleotide sequence ID" value="NZ_AQQW01000005.1"/>
</dbReference>
<dbReference type="Pfam" id="PF12708">
    <property type="entry name" value="Pect-lyase_RHGA_epim"/>
    <property type="match status" value="1"/>
</dbReference>
<dbReference type="eggNOG" id="COG5434">
    <property type="taxonomic scope" value="Bacteria"/>
</dbReference>
<dbReference type="Proteomes" id="UP000019063">
    <property type="component" value="Unassembled WGS sequence"/>
</dbReference>
<dbReference type="SUPFAM" id="SSF51126">
    <property type="entry name" value="Pectin lyase-like"/>
    <property type="match status" value="1"/>
</dbReference>
<dbReference type="PATRIC" id="fig|1317118.6.peg.2184"/>
<dbReference type="InterPro" id="IPR012334">
    <property type="entry name" value="Pectin_lyas_fold"/>
</dbReference>
<gene>
    <name evidence="2" type="ORF">ATO8_10593</name>
</gene>
<evidence type="ECO:0000259" key="1">
    <source>
        <dbReference type="Pfam" id="PF12708"/>
    </source>
</evidence>
<comment type="caution">
    <text evidence="2">The sequence shown here is derived from an EMBL/GenBank/DDBJ whole genome shotgun (WGS) entry which is preliminary data.</text>
</comment>
<sequence>MNKAITDDVVFQPTSFAAGLGVWSSGDGTPGSDTYQNIGTAAFVPSDQDFGGALELQVTSGTQKLRYMGETPILPGCYLRVTARVKAVSGNLPSVRIAAWAARGDGSHLDGVTETGPATVLQSYGEVIEVSAIVGTGARQGVDMVWGSQAAHGHFGIDLTGPTGGIVRIDDIEIEDVTHVFHRTMMPWVDVIDYGARGDGSGDDAAAFELADNAANGRAVLVPAGDYRIASSITIQSPVIFEGTLIPTNAAILSFTKSFDLPTYIAALGDETLALKKALQSLLNDAAHDALDLGGRRVSLTEPLDVQAAVPNRSSYAQRRVLRNGQIRAETSAAWSAEQVSSQARYSASNQLKLTEVANVANVPVGALVEGAGVGREIYVTAKNVAAGELTLSQPLSDAVGTQSYTFTRFKYLLDFSGFERLDVFQVEDIEFQMNEVANGILLAPQGVQMQIRDCTFNRPHRRAITSHGSGCQGLMVERCNFISREGGTAAQSRQSVAMNTNANDVKVRDCRASQFRHFLVMSGAQGLISGNHFFQGDATSNGIRTAGIVVALRACNTCIVGNYVDNCFIEWTNEREPEPDFTGGFGFAGLSITDNVFLCSNVAPSFSYIVVKPFGADHRLNGMNVSGNTFRSSGVIIDRVERVDTSFAPLDIARSRAVSVSNNTFHNVEHAVANPLRVSHAQNTVADTWVVQTGGQLPFDGHARGVDALVMTSRLRNDANVSEWAHPYVATSQGGAQDRVHVIFPERVRGDLDITVRMD</sequence>
<name>W4HLL4_9RHOB</name>
<dbReference type="InterPro" id="IPR024535">
    <property type="entry name" value="RHGA/B-epi-like_pectate_lyase"/>
</dbReference>
<organism evidence="2 3">
    <name type="scientific">Roseivivax marinus</name>
    <dbReference type="NCBI Taxonomy" id="1379903"/>
    <lineage>
        <taxon>Bacteria</taxon>
        <taxon>Pseudomonadati</taxon>
        <taxon>Pseudomonadota</taxon>
        <taxon>Alphaproteobacteria</taxon>
        <taxon>Rhodobacterales</taxon>
        <taxon>Roseobacteraceae</taxon>
        <taxon>Roseivivax</taxon>
    </lineage>
</organism>
<protein>
    <recommendedName>
        <fullName evidence="1">Rhamnogalacturonase A/B/Epimerase-like pectate lyase domain-containing protein</fullName>
    </recommendedName>
</protein>
<accession>W4HLL4</accession>
<dbReference type="InterPro" id="IPR011050">
    <property type="entry name" value="Pectin_lyase_fold/virulence"/>
</dbReference>
<keyword evidence="3" id="KW-1185">Reference proteome</keyword>
<feature type="domain" description="Rhamnogalacturonase A/B/Epimerase-like pectate lyase" evidence="1">
    <location>
        <begin position="188"/>
        <end position="259"/>
    </location>
</feature>
<dbReference type="AlphaFoldDB" id="W4HLL4"/>
<dbReference type="Gene3D" id="2.160.20.10">
    <property type="entry name" value="Single-stranded right-handed beta-helix, Pectin lyase-like"/>
    <property type="match status" value="2"/>
</dbReference>
<evidence type="ECO:0000313" key="2">
    <source>
        <dbReference type="EMBL" id="ETW12986.1"/>
    </source>
</evidence>